<dbReference type="SMART" id="SM00248">
    <property type="entry name" value="ANK"/>
    <property type="match status" value="1"/>
</dbReference>
<dbReference type="PROSITE" id="PS50088">
    <property type="entry name" value="ANK_REPEAT"/>
    <property type="match status" value="1"/>
</dbReference>
<gene>
    <name evidence="5" type="ORF">GX50_01531</name>
</gene>
<evidence type="ECO:0000256" key="1">
    <source>
        <dbReference type="ARBA" id="ARBA00022737"/>
    </source>
</evidence>
<dbReference type="InterPro" id="IPR036770">
    <property type="entry name" value="Ankyrin_rpt-contain_sf"/>
</dbReference>
<dbReference type="AlphaFoldDB" id="A0A2B7ZR62"/>
<reference evidence="5 6" key="1">
    <citation type="submission" date="2017-10" db="EMBL/GenBank/DDBJ databases">
        <title>Comparative genomics in systemic dimorphic fungi from Ajellomycetaceae.</title>
        <authorList>
            <person name="Munoz J.F."/>
            <person name="Mcewen J.G."/>
            <person name="Clay O.K."/>
            <person name="Cuomo C.A."/>
        </authorList>
    </citation>
    <scope>NUCLEOTIDE SEQUENCE [LARGE SCALE GENOMIC DNA]</scope>
    <source>
        <strain evidence="5 6">UAMH4076</strain>
    </source>
</reference>
<dbReference type="VEuPathDB" id="FungiDB:EMCG_03513"/>
<dbReference type="PROSITE" id="PS50297">
    <property type="entry name" value="ANK_REP_REGION"/>
    <property type="match status" value="1"/>
</dbReference>
<keyword evidence="4" id="KW-1133">Transmembrane helix</keyword>
<dbReference type="InterPro" id="IPR002110">
    <property type="entry name" value="Ankyrin_rpt"/>
</dbReference>
<keyword evidence="4" id="KW-0472">Membrane</keyword>
<dbReference type="Gene3D" id="1.25.40.20">
    <property type="entry name" value="Ankyrin repeat-containing domain"/>
    <property type="match status" value="1"/>
</dbReference>
<evidence type="ECO:0000313" key="6">
    <source>
        <dbReference type="Proteomes" id="UP000226031"/>
    </source>
</evidence>
<accession>A0A2B7ZR62</accession>
<organism evidence="5 6">
    <name type="scientific">[Emmonsia] crescens</name>
    <dbReference type="NCBI Taxonomy" id="73230"/>
    <lineage>
        <taxon>Eukaryota</taxon>
        <taxon>Fungi</taxon>
        <taxon>Dikarya</taxon>
        <taxon>Ascomycota</taxon>
        <taxon>Pezizomycotina</taxon>
        <taxon>Eurotiomycetes</taxon>
        <taxon>Eurotiomycetidae</taxon>
        <taxon>Onygenales</taxon>
        <taxon>Ajellomycetaceae</taxon>
        <taxon>Emergomyces</taxon>
    </lineage>
</organism>
<evidence type="ECO:0000256" key="2">
    <source>
        <dbReference type="ARBA" id="ARBA00023043"/>
    </source>
</evidence>
<keyword evidence="2 3" id="KW-0040">ANK repeat</keyword>
<sequence>MSNFGLVFTLQGRGFEPTCPYYRGHQNATSEAIIFRVKSLSEEYKMFTADSFGNHRYIDVAQKRPCSSTCGCHILDTYQESYAYTFVVHINYNSLRVQVHSPALQLWLYKTLRSQTTDDQFDRGGMFCGLQLLKHRQHLLRSIENRSHSGDSMNDMLLSEACLLISGLLGDAALFSSFDYETLHKQGYLTYEDLKAFQNDILERDLNVLEDSVDAEPLEFSKLERHHESNHEADGDYHPEWYSLDELKNTWRIGQTHKTLVVWGRPEKLMSISSELAMLVNSNQRSYLEAELGSPENSLITAAGKGDLAKVKMVFKLSARLTGEYLDPTTPLIDINAIKRWTTKHYLSFWRNKQGMTQTRTTITEMTALMAAAESQHYKVVKFLIEQGADVNVVAKSGTALSLADKDGSTVSRRIGELLLRSGADIHVALLLTRQLGKEPVMLNELTKSRGIHNPVSVHRPNAFSWGGIRARQMLRQVHLSFITEHRIILEAGSQNGPTPLGGRIGWQAGIETNWKKAWKTGIRCLRRLCNGLKLATVNETIMFFAISRAMSHSVKTWDPNYQKSFSDDVVRWQLLFSDYSSLIDYEQAVYDIWGIRFDSCEILSPPDLDAMYSLHEMVKELIHRATNTIGLEDITEDSFPATKSEWKDRSHSLGDIEQMVVITMAGSPMSLTSRQNESHRTSRYQAFPLSQNSDPPLHRNIIKNVTPANTPDVDSSKVPTLLTFLMAGTIFAATISFLLIALHYTENRPSTSRPQQYRQIATHALGHVLSATAVTLKVDLKLFSEARAKTLTQIHDGLVLTYTQLGKVLTSQEIFQKTSNYAQQLRYVLDAWHSTFLAQETYALLSLYLGSVEYRSITPDLPLPNQRVPQEPVVPNHNMMDIFVETENHSMSPPFLGMSSIDTPPLT</sequence>
<comment type="caution">
    <text evidence="5">The sequence shown here is derived from an EMBL/GenBank/DDBJ whole genome shotgun (WGS) entry which is preliminary data.</text>
</comment>
<dbReference type="Proteomes" id="UP000226031">
    <property type="component" value="Unassembled WGS sequence"/>
</dbReference>
<keyword evidence="1" id="KW-0677">Repeat</keyword>
<evidence type="ECO:0000256" key="3">
    <source>
        <dbReference type="PROSITE-ProRule" id="PRU00023"/>
    </source>
</evidence>
<dbReference type="Pfam" id="PF12796">
    <property type="entry name" value="Ank_2"/>
    <property type="match status" value="1"/>
</dbReference>
<evidence type="ECO:0000313" key="5">
    <source>
        <dbReference type="EMBL" id="PGH35683.1"/>
    </source>
</evidence>
<name>A0A2B7ZR62_9EURO</name>
<feature type="transmembrane region" description="Helical" evidence="4">
    <location>
        <begin position="722"/>
        <end position="745"/>
    </location>
</feature>
<proteinExistence type="predicted"/>
<keyword evidence="6" id="KW-1185">Reference proteome</keyword>
<protein>
    <submittedName>
        <fullName evidence="5">Uncharacterized protein</fullName>
    </submittedName>
</protein>
<feature type="repeat" description="ANK" evidence="3">
    <location>
        <begin position="364"/>
        <end position="396"/>
    </location>
</feature>
<keyword evidence="4" id="KW-0812">Transmembrane</keyword>
<evidence type="ECO:0000256" key="4">
    <source>
        <dbReference type="SAM" id="Phobius"/>
    </source>
</evidence>
<dbReference type="EMBL" id="PDND01000018">
    <property type="protein sequence ID" value="PGH35683.1"/>
    <property type="molecule type" value="Genomic_DNA"/>
</dbReference>
<dbReference type="SUPFAM" id="SSF48403">
    <property type="entry name" value="Ankyrin repeat"/>
    <property type="match status" value="1"/>
</dbReference>
<dbReference type="PANTHER" id="PTHR24126">
    <property type="entry name" value="ANKYRIN REPEAT, PH AND SEC7 DOMAIN CONTAINING PROTEIN SECG-RELATED"/>
    <property type="match status" value="1"/>
</dbReference>
<dbReference type="PANTHER" id="PTHR24126:SF14">
    <property type="entry name" value="ANK_REP_REGION DOMAIN-CONTAINING PROTEIN"/>
    <property type="match status" value="1"/>
</dbReference>